<name>A0A840CJ07_9RHOB</name>
<dbReference type="InterPro" id="IPR006311">
    <property type="entry name" value="TAT_signal"/>
</dbReference>
<gene>
    <name evidence="1" type="ORF">GGR17_003277</name>
</gene>
<sequence length="358" mass="37868">MTTRRGFMAGMLATGLAPKPSWADAGNPAYLSAAKRPDGSYHLYGLDELGAPLFSVPLPDRGHAAAAHPSRPEAVAFARRPGTFAIVLDCISGGIRSRMEAPEGRHFYGHGVFSADGSLLFTPENDYEAGQGRIGVWQAGTDYIRIDEFSSGGVGPHDIARLPGTDTMVVANGGIETHPDAGRAKLNLPVMRPNLTYLDGMGQVTGQIELNADLHLNSIRHLAVRDDGLVAFAMQWQGDGAVHPPLLGLHRDGDDVLLLQAPDDLHRRMEGYAGSVAISSDGGSVAITSPRGGAIQMFDTDTAVFAAELPQGDVCGINAGPEGFVATTGNGTVIHMEQGRVLGAESHRVAWDNHLIRL</sequence>
<protein>
    <recommendedName>
        <fullName evidence="3">Twin-arginine translocation pathway signal</fullName>
    </recommendedName>
</protein>
<dbReference type="EMBL" id="JACIEQ010000005">
    <property type="protein sequence ID" value="MBB4023448.1"/>
    <property type="molecule type" value="Genomic_DNA"/>
</dbReference>
<accession>A0A840CJ07</accession>
<organism evidence="1 2">
    <name type="scientific">Actibacterium naphthalenivorans</name>
    <dbReference type="NCBI Taxonomy" id="1614693"/>
    <lineage>
        <taxon>Bacteria</taxon>
        <taxon>Pseudomonadati</taxon>
        <taxon>Pseudomonadota</taxon>
        <taxon>Alphaproteobacteria</taxon>
        <taxon>Rhodobacterales</taxon>
        <taxon>Roseobacteraceae</taxon>
        <taxon>Actibacterium</taxon>
    </lineage>
</organism>
<evidence type="ECO:0000313" key="1">
    <source>
        <dbReference type="EMBL" id="MBB4023448.1"/>
    </source>
</evidence>
<dbReference type="RefSeq" id="WP_054540452.1">
    <property type="nucleotide sequence ID" value="NZ_JACIEQ010000005.1"/>
</dbReference>
<dbReference type="InterPro" id="IPR008311">
    <property type="entry name" value="UCP028101"/>
</dbReference>
<dbReference type="SUPFAM" id="SSF50969">
    <property type="entry name" value="YVTN repeat-like/Quinoprotein amine dehydrogenase"/>
    <property type="match status" value="1"/>
</dbReference>
<evidence type="ECO:0000313" key="2">
    <source>
        <dbReference type="Proteomes" id="UP000585681"/>
    </source>
</evidence>
<comment type="caution">
    <text evidence="1">The sequence shown here is derived from an EMBL/GenBank/DDBJ whole genome shotgun (WGS) entry which is preliminary data.</text>
</comment>
<reference evidence="1" key="1">
    <citation type="submission" date="2020-08" db="EMBL/GenBank/DDBJ databases">
        <title>Genomic Encyclopedia of Type Strains, Phase IV (KMG-IV): sequencing the most valuable type-strain genomes for metagenomic binning, comparative biology and taxonomic classification.</title>
        <authorList>
            <person name="Goeker M."/>
        </authorList>
    </citation>
    <scope>NUCLEOTIDE SEQUENCE [LARGE SCALE GENOMIC DNA]</scope>
    <source>
        <strain evidence="1">DSM 105040</strain>
    </source>
</reference>
<keyword evidence="2" id="KW-1185">Reference proteome</keyword>
<dbReference type="PIRSF" id="PIRSF028101">
    <property type="entry name" value="UCP028101"/>
    <property type="match status" value="1"/>
</dbReference>
<proteinExistence type="predicted"/>
<dbReference type="Pfam" id="PF07433">
    <property type="entry name" value="DUF1513"/>
    <property type="match status" value="1"/>
</dbReference>
<evidence type="ECO:0008006" key="3">
    <source>
        <dbReference type="Google" id="ProtNLM"/>
    </source>
</evidence>
<dbReference type="AlphaFoldDB" id="A0A840CJ07"/>
<dbReference type="InterPro" id="IPR011044">
    <property type="entry name" value="Quino_amine_DH_bsu"/>
</dbReference>
<dbReference type="PROSITE" id="PS51318">
    <property type="entry name" value="TAT"/>
    <property type="match status" value="1"/>
</dbReference>
<dbReference type="Proteomes" id="UP000585681">
    <property type="component" value="Unassembled WGS sequence"/>
</dbReference>